<dbReference type="InterPro" id="IPR036249">
    <property type="entry name" value="Thioredoxin-like_sf"/>
</dbReference>
<dbReference type="Pfam" id="PF13848">
    <property type="entry name" value="Thioredoxin_6"/>
    <property type="match status" value="1"/>
</dbReference>
<dbReference type="GO" id="GO:0034976">
    <property type="term" value="P:response to endoplasmic reticulum stress"/>
    <property type="evidence" value="ECO:0007669"/>
    <property type="project" value="TreeGrafter"/>
</dbReference>
<protein>
    <recommendedName>
        <fullName evidence="9">Protein disulfide-isomerase</fullName>
        <ecNumber evidence="5">5.3.4.1</ecNumber>
    </recommendedName>
</protein>
<evidence type="ECO:0000313" key="12">
    <source>
        <dbReference type="EMBL" id="KAK4216512.1"/>
    </source>
</evidence>
<dbReference type="Proteomes" id="UP001301769">
    <property type="component" value="Unassembled WGS sequence"/>
</dbReference>
<feature type="chain" id="PRO_5042984367" description="Protein disulfide-isomerase" evidence="10">
    <location>
        <begin position="21"/>
        <end position="346"/>
    </location>
</feature>
<dbReference type="CDD" id="cd02982">
    <property type="entry name" value="PDI_b'_family"/>
    <property type="match status" value="1"/>
</dbReference>
<evidence type="ECO:0000313" key="13">
    <source>
        <dbReference type="Proteomes" id="UP001301769"/>
    </source>
</evidence>
<keyword evidence="6" id="KW-0256">Endoplasmic reticulum</keyword>
<keyword evidence="7" id="KW-0413">Isomerase</keyword>
<dbReference type="EC" id="5.3.4.1" evidence="5"/>
<dbReference type="PANTHER" id="PTHR18929:SF132">
    <property type="entry name" value="PROTEIN DISULFIDE-ISOMERASE A3"/>
    <property type="match status" value="1"/>
</dbReference>
<dbReference type="EMBL" id="MU858068">
    <property type="protein sequence ID" value="KAK4216512.1"/>
    <property type="molecule type" value="Genomic_DNA"/>
</dbReference>
<sequence>MKRSGLLLALLTLGTSSVCAWNHVSQTDLQEALDSSAYVYVASRDESKALEKEWLATQKSEKDPNIVSFDCTEHLKFCKELDVTSFPTIRVYHRDGRMDRYRGERKAKSMAMFLHRILAPQPLEIEVNDDNIESLSAIDAVVIMAHLRAEDWDFWDRFKALAKTYRDRYSFILSSTSGKKKSSMTCYNNIDDTKHETLDVATVDALESFVKLCSDPLIPELTRRNEAEYTASQKSLVHFFASSEETKEAFRKEIRPLAKKYADFLHFTITDVTEYPDMPSILGLKAGSKTGLVLENTNTGDKFHYKKSLAKLPTAAQVERFLDDVIDGKVKAWEDPAAKGREHEEL</sequence>
<gene>
    <name evidence="12" type="ORF">QBC37DRAFT_471390</name>
</gene>
<evidence type="ECO:0000256" key="2">
    <source>
        <dbReference type="ARBA" id="ARBA00002692"/>
    </source>
</evidence>
<reference evidence="12" key="2">
    <citation type="submission" date="2023-05" db="EMBL/GenBank/DDBJ databases">
        <authorList>
            <consortium name="Lawrence Berkeley National Laboratory"/>
            <person name="Steindorff A."/>
            <person name="Hensen N."/>
            <person name="Bonometti L."/>
            <person name="Westerberg I."/>
            <person name="Brannstrom I.O."/>
            <person name="Guillou S."/>
            <person name="Cros-Aarteil S."/>
            <person name="Calhoun S."/>
            <person name="Haridas S."/>
            <person name="Kuo A."/>
            <person name="Mondo S."/>
            <person name="Pangilinan J."/>
            <person name="Riley R."/>
            <person name="Labutti K."/>
            <person name="Andreopoulos B."/>
            <person name="Lipzen A."/>
            <person name="Chen C."/>
            <person name="Yanf M."/>
            <person name="Daum C."/>
            <person name="Ng V."/>
            <person name="Clum A."/>
            <person name="Ohm R."/>
            <person name="Martin F."/>
            <person name="Silar P."/>
            <person name="Natvig D."/>
            <person name="Lalanne C."/>
            <person name="Gautier V."/>
            <person name="Ament-Velasquez S.L."/>
            <person name="Kruys A."/>
            <person name="Hutchinson M.I."/>
            <person name="Powell A.J."/>
            <person name="Barry K."/>
            <person name="Miller A.N."/>
            <person name="Grigoriev I.V."/>
            <person name="Debuchy R."/>
            <person name="Gladieux P."/>
            <person name="Thoren M.H."/>
            <person name="Johannesson H."/>
        </authorList>
    </citation>
    <scope>NUCLEOTIDE SEQUENCE</scope>
    <source>
        <strain evidence="12">PSN293</strain>
    </source>
</reference>
<evidence type="ECO:0000256" key="7">
    <source>
        <dbReference type="ARBA" id="ARBA00023235"/>
    </source>
</evidence>
<dbReference type="GO" id="GO:0006457">
    <property type="term" value="P:protein folding"/>
    <property type="evidence" value="ECO:0007669"/>
    <property type="project" value="TreeGrafter"/>
</dbReference>
<dbReference type="Pfam" id="PF00085">
    <property type="entry name" value="Thioredoxin"/>
    <property type="match status" value="1"/>
</dbReference>
<comment type="similarity">
    <text evidence="4">Belongs to the protein disulfide isomerase family.</text>
</comment>
<dbReference type="CDD" id="cd02961">
    <property type="entry name" value="PDI_a_family"/>
    <property type="match status" value="1"/>
</dbReference>
<evidence type="ECO:0000256" key="9">
    <source>
        <dbReference type="ARBA" id="ARBA00039846"/>
    </source>
</evidence>
<comment type="subcellular location">
    <subcellularLocation>
        <location evidence="3">Endoplasmic reticulum lumen</location>
    </subcellularLocation>
</comment>
<keyword evidence="10" id="KW-0732">Signal</keyword>
<comment type="function">
    <text evidence="2">Participates in the folding of proteins containing disulfide bonds, may be involved in glycosylation, prolyl hydroxylation and triglyceride transfer.</text>
</comment>
<dbReference type="InterPro" id="IPR013766">
    <property type="entry name" value="Thioredoxin_domain"/>
</dbReference>
<feature type="signal peptide" evidence="10">
    <location>
        <begin position="1"/>
        <end position="20"/>
    </location>
</feature>
<dbReference type="PANTHER" id="PTHR18929">
    <property type="entry name" value="PROTEIN DISULFIDE ISOMERASE"/>
    <property type="match status" value="1"/>
</dbReference>
<dbReference type="AlphaFoldDB" id="A0AAN6YH14"/>
<feature type="domain" description="Thioredoxin" evidence="11">
    <location>
        <begin position="56"/>
        <end position="114"/>
    </location>
</feature>
<evidence type="ECO:0000256" key="5">
    <source>
        <dbReference type="ARBA" id="ARBA00012723"/>
    </source>
</evidence>
<evidence type="ECO:0000259" key="11">
    <source>
        <dbReference type="Pfam" id="PF00085"/>
    </source>
</evidence>
<dbReference type="SUPFAM" id="SSF52833">
    <property type="entry name" value="Thioredoxin-like"/>
    <property type="match status" value="2"/>
</dbReference>
<dbReference type="GO" id="GO:0005788">
    <property type="term" value="C:endoplasmic reticulum lumen"/>
    <property type="evidence" value="ECO:0007669"/>
    <property type="project" value="UniProtKB-SubCell"/>
</dbReference>
<accession>A0AAN6YH14</accession>
<keyword evidence="8" id="KW-0676">Redox-active center</keyword>
<keyword evidence="13" id="KW-1185">Reference proteome</keyword>
<evidence type="ECO:0000256" key="4">
    <source>
        <dbReference type="ARBA" id="ARBA00006347"/>
    </source>
</evidence>
<comment type="caution">
    <text evidence="12">The sequence shown here is derived from an EMBL/GenBank/DDBJ whole genome shotgun (WGS) entry which is preliminary data.</text>
</comment>
<evidence type="ECO:0000256" key="3">
    <source>
        <dbReference type="ARBA" id="ARBA00004319"/>
    </source>
</evidence>
<proteinExistence type="inferred from homology"/>
<name>A0AAN6YH14_9PEZI</name>
<evidence type="ECO:0000256" key="10">
    <source>
        <dbReference type="SAM" id="SignalP"/>
    </source>
</evidence>
<evidence type="ECO:0000256" key="8">
    <source>
        <dbReference type="ARBA" id="ARBA00023284"/>
    </source>
</evidence>
<evidence type="ECO:0000256" key="6">
    <source>
        <dbReference type="ARBA" id="ARBA00022824"/>
    </source>
</evidence>
<comment type="catalytic activity">
    <reaction evidence="1">
        <text>Catalyzes the rearrangement of -S-S- bonds in proteins.</text>
        <dbReference type="EC" id="5.3.4.1"/>
    </reaction>
</comment>
<organism evidence="12 13">
    <name type="scientific">Rhypophila decipiens</name>
    <dbReference type="NCBI Taxonomy" id="261697"/>
    <lineage>
        <taxon>Eukaryota</taxon>
        <taxon>Fungi</taxon>
        <taxon>Dikarya</taxon>
        <taxon>Ascomycota</taxon>
        <taxon>Pezizomycotina</taxon>
        <taxon>Sordariomycetes</taxon>
        <taxon>Sordariomycetidae</taxon>
        <taxon>Sordariales</taxon>
        <taxon>Naviculisporaceae</taxon>
        <taxon>Rhypophila</taxon>
    </lineage>
</organism>
<evidence type="ECO:0000256" key="1">
    <source>
        <dbReference type="ARBA" id="ARBA00001182"/>
    </source>
</evidence>
<dbReference type="Gene3D" id="3.40.30.10">
    <property type="entry name" value="Glutaredoxin"/>
    <property type="match status" value="2"/>
</dbReference>
<dbReference type="GO" id="GO:0003756">
    <property type="term" value="F:protein disulfide isomerase activity"/>
    <property type="evidence" value="ECO:0007669"/>
    <property type="project" value="UniProtKB-EC"/>
</dbReference>
<reference evidence="12" key="1">
    <citation type="journal article" date="2023" name="Mol. Phylogenet. Evol.">
        <title>Genome-scale phylogeny and comparative genomics of the fungal order Sordariales.</title>
        <authorList>
            <person name="Hensen N."/>
            <person name="Bonometti L."/>
            <person name="Westerberg I."/>
            <person name="Brannstrom I.O."/>
            <person name="Guillou S."/>
            <person name="Cros-Aarteil S."/>
            <person name="Calhoun S."/>
            <person name="Haridas S."/>
            <person name="Kuo A."/>
            <person name="Mondo S."/>
            <person name="Pangilinan J."/>
            <person name="Riley R."/>
            <person name="LaButti K."/>
            <person name="Andreopoulos B."/>
            <person name="Lipzen A."/>
            <person name="Chen C."/>
            <person name="Yan M."/>
            <person name="Daum C."/>
            <person name="Ng V."/>
            <person name="Clum A."/>
            <person name="Steindorff A."/>
            <person name="Ohm R.A."/>
            <person name="Martin F."/>
            <person name="Silar P."/>
            <person name="Natvig D.O."/>
            <person name="Lalanne C."/>
            <person name="Gautier V."/>
            <person name="Ament-Velasquez S.L."/>
            <person name="Kruys A."/>
            <person name="Hutchinson M.I."/>
            <person name="Powell A.J."/>
            <person name="Barry K."/>
            <person name="Miller A.N."/>
            <person name="Grigoriev I.V."/>
            <person name="Debuchy R."/>
            <person name="Gladieux P."/>
            <person name="Hiltunen Thoren M."/>
            <person name="Johannesson H."/>
        </authorList>
    </citation>
    <scope>NUCLEOTIDE SEQUENCE</scope>
    <source>
        <strain evidence="12">PSN293</strain>
    </source>
</reference>